<gene>
    <name evidence="2" type="ORF">EMH_0034800</name>
</gene>
<reference evidence="2" key="2">
    <citation type="submission" date="2013-10" db="EMBL/GenBank/DDBJ databases">
        <authorList>
            <person name="Aslett M."/>
        </authorList>
    </citation>
    <scope>NUCLEOTIDE SEQUENCE [LARGE SCALE GENOMIC DNA]</scope>
    <source>
        <strain evidence="2">Houghton</strain>
    </source>
</reference>
<dbReference type="GO" id="GO:0000462">
    <property type="term" value="P:maturation of SSU-rRNA from tricistronic rRNA transcript (SSU-rRNA, 5.8S rRNA, LSU-rRNA)"/>
    <property type="evidence" value="ECO:0007669"/>
    <property type="project" value="InterPro"/>
</dbReference>
<dbReference type="InterPro" id="IPR015943">
    <property type="entry name" value="WD40/YVTN_repeat-like_dom_sf"/>
</dbReference>
<dbReference type="InterPro" id="IPR036322">
    <property type="entry name" value="WD40_repeat_dom_sf"/>
</dbReference>
<reference evidence="2" key="1">
    <citation type="submission" date="2013-10" db="EMBL/GenBank/DDBJ databases">
        <title>Genomic analysis of the causative agents of coccidiosis in chickens.</title>
        <authorList>
            <person name="Reid A.J."/>
            <person name="Blake D."/>
            <person name="Billington K."/>
            <person name="Browne H."/>
            <person name="Dunn M."/>
            <person name="Hung S."/>
            <person name="Kawahara F."/>
            <person name="Miranda-Saavedra D."/>
            <person name="Mourier T."/>
            <person name="Nagra H."/>
            <person name="Otto T.D."/>
            <person name="Rawlings N."/>
            <person name="Sanchez A."/>
            <person name="Sanders M."/>
            <person name="Subramaniam C."/>
            <person name="Tay Y."/>
            <person name="Dear P."/>
            <person name="Doerig C."/>
            <person name="Gruber A."/>
            <person name="Parkinson J."/>
            <person name="Shirley M."/>
            <person name="Wan K.L."/>
            <person name="Berriman M."/>
            <person name="Tomley F."/>
            <person name="Pain A."/>
        </authorList>
    </citation>
    <scope>NUCLEOTIDE SEQUENCE [LARGE SCALE GENOMIC DNA]</scope>
    <source>
        <strain evidence="2">Houghton</strain>
    </source>
</reference>
<dbReference type="PANTHER" id="PTHR44163">
    <property type="entry name" value="U3 SMALL NUCLEOLAR RNA-ASSOCIATED PROTEIN 4 HOMOLOG"/>
    <property type="match status" value="1"/>
</dbReference>
<name>U6K091_9EIME</name>
<dbReference type="EMBL" id="HG683064">
    <property type="protein sequence ID" value="CDJ31160.1"/>
    <property type="molecule type" value="Genomic_DNA"/>
</dbReference>
<feature type="compositionally biased region" description="Polar residues" evidence="1">
    <location>
        <begin position="914"/>
        <end position="926"/>
    </location>
</feature>
<feature type="region of interest" description="Disordered" evidence="1">
    <location>
        <begin position="890"/>
        <end position="946"/>
    </location>
</feature>
<dbReference type="GO" id="GO:0032040">
    <property type="term" value="C:small-subunit processome"/>
    <property type="evidence" value="ECO:0007669"/>
    <property type="project" value="TreeGrafter"/>
</dbReference>
<dbReference type="InterPro" id="IPR001680">
    <property type="entry name" value="WD40_rpt"/>
</dbReference>
<dbReference type="GO" id="GO:0003723">
    <property type="term" value="F:RNA binding"/>
    <property type="evidence" value="ECO:0007669"/>
    <property type="project" value="TreeGrafter"/>
</dbReference>
<dbReference type="GeneID" id="25378273"/>
<dbReference type="AlphaFoldDB" id="U6K091"/>
<feature type="region of interest" description="Disordered" evidence="1">
    <location>
        <begin position="830"/>
        <end position="857"/>
    </location>
</feature>
<sequence length="1024" mass="111307">METAILSCRCIDSQPPSSVEALQFSPDGRWLAVGRSSGIVEVFSSVSRHVKLRLSTASCSSVRNIIWLPLTLGAAASSAVSEAGGATTDHTDLNEVTSTSLFEWRLITTGLHGVITSWNLRTCRVQAECPSNGGAVFCLCRCPPEMGSPAFAAACDDGRVRLLHVSGAADRACRERSEDPYVGMLSSDNETAEEIHVTHTLPKTKSRLLSVCWYSQDLIFAGNASSCILRFSRGGPQSAFVADGQMALENKSLTGDRTESNSTLVWNLRALRRRSLLLSGDSRGRITLWSLPTCVALQTLHVHVADILDIQLMVCIDSLIADTNQSDAQTVRRKEEVVLSVGVDGKLSAISRTEGDRWVVRACRYPHLCDSQAVACLPRVPGGPDGSLIVTGAADGSIKWMRNLTEHIEDGALNGSISGAEKNGSAESPQSPLIKLARITLQKQSKINCCDAARDGQLLAVGSNDGLHLFAFHVKELEIQDLQCLGACRIKEMVTALQFVSRSVLACCFFSNKRRKATNYRRLRGAGPAAGSASAGEGMGGGVDEKTQKGRGKTEDESCCSATSKKWICKEVPCLREAETLPDRLGETDGSFYISFVKVSTGVELASVRDLPFPVIHMDLSPDGKKLGCLNSNSSIFVFDVDSFELIYFLPNIFRRGENVANFCFSPDSARLFVLGTRNGYVDSFELIYFLPNIFRRGENVANFCFSPDSARLFVLGTRNGYFLTEANELDSSLTQNSDNNKGDGKADWKNNRKPQRQRRNVRSIPARQLSREDGSIVHCKWVEDEGTAYVLCMTPSSLYKLSLGDVSVSMDVENRQKKKQSGEIRLLNLSSDSEEDRDCQDNGCSPGTRSFPRQLKRLRGPRPIVISAAPVYAAPFCVPRVLPASLSRLENQEDSSSPWGSQASLPCGATPGGTDSTRSTATTPGDSPVSYQRGGDRDAPAEGSSRKRIFNSIAHTARLLLQSDNKGFVGFALEKCDAPTATQMLPCSSEPCNRALILLEVLNTGTQNNSSSLPPFNRKRYGT</sequence>
<evidence type="ECO:0000313" key="2">
    <source>
        <dbReference type="EMBL" id="CDJ31160.1"/>
    </source>
</evidence>
<feature type="compositionally biased region" description="Polar residues" evidence="1">
    <location>
        <begin position="895"/>
        <end position="905"/>
    </location>
</feature>
<feature type="region of interest" description="Disordered" evidence="1">
    <location>
        <begin position="734"/>
        <end position="768"/>
    </location>
</feature>
<evidence type="ECO:0000256" key="1">
    <source>
        <dbReference type="SAM" id="MobiDB-lite"/>
    </source>
</evidence>
<feature type="compositionally biased region" description="Basic residues" evidence="1">
    <location>
        <begin position="752"/>
        <end position="762"/>
    </location>
</feature>
<dbReference type="GO" id="GO:0030686">
    <property type="term" value="C:90S preribosome"/>
    <property type="evidence" value="ECO:0007669"/>
    <property type="project" value="InterPro"/>
</dbReference>
<feature type="region of interest" description="Disordered" evidence="1">
    <location>
        <begin position="525"/>
        <end position="557"/>
    </location>
</feature>
<dbReference type="SUPFAM" id="SSF50978">
    <property type="entry name" value="WD40 repeat-like"/>
    <property type="match status" value="2"/>
</dbReference>
<feature type="compositionally biased region" description="Basic and acidic residues" evidence="1">
    <location>
        <begin position="543"/>
        <end position="556"/>
    </location>
</feature>
<dbReference type="InterPro" id="IPR046351">
    <property type="entry name" value="UTP4"/>
</dbReference>
<dbReference type="OrthoDB" id="8883818at2759"/>
<evidence type="ECO:0000313" key="3">
    <source>
        <dbReference type="Proteomes" id="UP000030744"/>
    </source>
</evidence>
<dbReference type="VEuPathDB" id="ToxoDB:EMH_0034800"/>
<dbReference type="RefSeq" id="XP_013353725.1">
    <property type="nucleotide sequence ID" value="XM_013498271.1"/>
</dbReference>
<proteinExistence type="predicted"/>
<dbReference type="GO" id="GO:0034455">
    <property type="term" value="C:t-UTP complex"/>
    <property type="evidence" value="ECO:0007669"/>
    <property type="project" value="TreeGrafter"/>
</dbReference>
<feature type="compositionally biased region" description="Low complexity" evidence="1">
    <location>
        <begin position="525"/>
        <end position="536"/>
    </location>
</feature>
<feature type="compositionally biased region" description="Basic and acidic residues" evidence="1">
    <location>
        <begin position="741"/>
        <end position="751"/>
    </location>
</feature>
<dbReference type="Pfam" id="PF00400">
    <property type="entry name" value="WD40"/>
    <property type="match status" value="1"/>
</dbReference>
<dbReference type="PANTHER" id="PTHR44163:SF1">
    <property type="entry name" value="U3 SMALL NUCLEOLAR RNA-ASSOCIATED PROTEIN 4 HOMOLOG"/>
    <property type="match status" value="1"/>
</dbReference>
<dbReference type="Proteomes" id="UP000030744">
    <property type="component" value="Unassembled WGS sequence"/>
</dbReference>
<dbReference type="Gene3D" id="2.130.10.10">
    <property type="entry name" value="YVTN repeat-like/Quinoprotein amine dehydrogenase"/>
    <property type="match status" value="3"/>
</dbReference>
<dbReference type="SMART" id="SM00320">
    <property type="entry name" value="WD40"/>
    <property type="match status" value="6"/>
</dbReference>
<protein>
    <submittedName>
        <fullName evidence="2">Similar to uniprot|Q06679 Saccharomyces cerevisiae YDR324c, related</fullName>
    </submittedName>
</protein>
<organism evidence="2 3">
    <name type="scientific">Eimeria mitis</name>
    <dbReference type="NCBI Taxonomy" id="44415"/>
    <lineage>
        <taxon>Eukaryota</taxon>
        <taxon>Sar</taxon>
        <taxon>Alveolata</taxon>
        <taxon>Apicomplexa</taxon>
        <taxon>Conoidasida</taxon>
        <taxon>Coccidia</taxon>
        <taxon>Eucoccidiorida</taxon>
        <taxon>Eimeriorina</taxon>
        <taxon>Eimeriidae</taxon>
        <taxon>Eimeria</taxon>
    </lineage>
</organism>
<keyword evidence="3" id="KW-1185">Reference proteome</keyword>
<accession>U6K091</accession>